<dbReference type="Proteomes" id="UP000282297">
    <property type="component" value="Chromosome"/>
</dbReference>
<evidence type="ECO:0000313" key="1">
    <source>
        <dbReference type="EMBL" id="AZI20436.1"/>
    </source>
</evidence>
<protein>
    <recommendedName>
        <fullName evidence="3">DUF4468 domain-containing protein</fullName>
    </recommendedName>
</protein>
<dbReference type="RefSeq" id="WP_124784640.1">
    <property type="nucleotide sequence ID" value="NZ_CP034171.1"/>
</dbReference>
<evidence type="ECO:0008006" key="3">
    <source>
        <dbReference type="Google" id="ProtNLM"/>
    </source>
</evidence>
<reference evidence="2" key="1">
    <citation type="submission" date="2018-11" db="EMBL/GenBank/DDBJ databases">
        <title>Proposal to divide the Flavobacteriaceae and reorganize its genera based on Amino Acid Identity values calculated from whole genome sequences.</title>
        <authorList>
            <person name="Nicholson A.C."/>
            <person name="Gulvik C.A."/>
            <person name="Whitney A.M."/>
            <person name="Humrighouse B.W."/>
            <person name="Bell M."/>
            <person name="Holmes B."/>
            <person name="Steigerwalt A.B."/>
            <person name="Villarma A."/>
            <person name="Sheth M."/>
            <person name="Batra D."/>
            <person name="Pryor J."/>
            <person name="Bernardet J.-F."/>
            <person name="Hugo C."/>
            <person name="Kampfer P."/>
            <person name="Newman J.D."/>
            <person name="McQuiston J.R."/>
        </authorList>
    </citation>
    <scope>NUCLEOTIDE SEQUENCE [LARGE SCALE GENOMIC DNA]</scope>
    <source>
        <strain evidence="2">H4753</strain>
    </source>
</reference>
<proteinExistence type="predicted"/>
<gene>
    <name evidence="1" type="ORF">EIH08_06680</name>
</gene>
<name>A0A3G8WXD0_9FLAO</name>
<accession>A0A3G8WXD0</accession>
<evidence type="ECO:0000313" key="2">
    <source>
        <dbReference type="Proteomes" id="UP000282297"/>
    </source>
</evidence>
<sequence length="178" mass="20732">MKNLFIFILISITSFVFAQIENFSVANRQITWQKVFSTELKFEDLASTLENNGLFYDIIKDDNSIRFKFKDHKIDYKGFGKTLMSTPNYIAGGQYAGNGIVDYKDGKYRVTINNISYIYTSLDLSFGMNQSKFLLEDGTLKKGTDDFNKRFTTDAPLFDYSFSNLFKFEKYKPKNDDW</sequence>
<dbReference type="EMBL" id="CP034171">
    <property type="protein sequence ID" value="AZI20436.1"/>
    <property type="molecule type" value="Genomic_DNA"/>
</dbReference>
<dbReference type="AlphaFoldDB" id="A0A3G8WXD0"/>
<organism evidence="1 2">
    <name type="scientific">Chryseobacterium taklimakanense</name>
    <dbReference type="NCBI Taxonomy" id="536441"/>
    <lineage>
        <taxon>Bacteria</taxon>
        <taxon>Pseudomonadati</taxon>
        <taxon>Bacteroidota</taxon>
        <taxon>Flavobacteriia</taxon>
        <taxon>Flavobacteriales</taxon>
        <taxon>Weeksellaceae</taxon>
        <taxon>Chryseobacterium group</taxon>
        <taxon>Chryseobacterium</taxon>
    </lineage>
</organism>